<dbReference type="Gene3D" id="3.30.70.1290">
    <property type="entry name" value="Transposase IS200-like"/>
    <property type="match status" value="1"/>
</dbReference>
<evidence type="ECO:0000259" key="1">
    <source>
        <dbReference type="SMART" id="SM01321"/>
    </source>
</evidence>
<dbReference type="InterPro" id="IPR002686">
    <property type="entry name" value="Transposase_17"/>
</dbReference>
<dbReference type="GO" id="GO:0004803">
    <property type="term" value="F:transposase activity"/>
    <property type="evidence" value="ECO:0007669"/>
    <property type="project" value="InterPro"/>
</dbReference>
<sequence>MNSFRQIFYHIVFCTYKRKNTLPTAHHQELYRYIWGIIKKRKGILYQINGTENHIHILSDLHPSVCLSDYIKEIKTASNRWMKSSDNFQSFDHWAEGSCSLTYCIRDKDMIVNYIKNQKEHHKTIHFEDELKTILVENDIDWNEKYLF</sequence>
<dbReference type="SMART" id="SM01321">
    <property type="entry name" value="Y1_Tnp"/>
    <property type="match status" value="1"/>
</dbReference>
<dbReference type="Proteomes" id="UP000319040">
    <property type="component" value="Unassembled WGS sequence"/>
</dbReference>
<feature type="domain" description="Transposase IS200-like" evidence="1">
    <location>
        <begin position="4"/>
        <end position="118"/>
    </location>
</feature>
<dbReference type="SUPFAM" id="SSF143422">
    <property type="entry name" value="Transposase IS200-like"/>
    <property type="match status" value="1"/>
</dbReference>
<proteinExistence type="predicted"/>
<dbReference type="RefSeq" id="WP_142534157.1">
    <property type="nucleotide sequence ID" value="NZ_FXTB01000008.1"/>
</dbReference>
<dbReference type="AlphaFoldDB" id="A0A521EBP7"/>
<dbReference type="Pfam" id="PF01797">
    <property type="entry name" value="Y1_Tnp"/>
    <property type="match status" value="1"/>
</dbReference>
<dbReference type="NCBIfam" id="NF033573">
    <property type="entry name" value="transpos_IS200"/>
    <property type="match status" value="1"/>
</dbReference>
<dbReference type="PANTHER" id="PTHR33360">
    <property type="entry name" value="TRANSPOSASE FOR INSERTION SEQUENCE ELEMENT IS200"/>
    <property type="match status" value="1"/>
</dbReference>
<reference evidence="2 3" key="1">
    <citation type="submission" date="2017-05" db="EMBL/GenBank/DDBJ databases">
        <authorList>
            <person name="Varghese N."/>
            <person name="Submissions S."/>
        </authorList>
    </citation>
    <scope>NUCLEOTIDE SEQUENCE [LARGE SCALE GENOMIC DNA]</scope>
    <source>
        <strain evidence="2 3">DSM 27040</strain>
    </source>
</reference>
<dbReference type="PANTHER" id="PTHR33360:SF2">
    <property type="entry name" value="TRANSPOSASE FOR INSERTION SEQUENCE ELEMENT IS200"/>
    <property type="match status" value="1"/>
</dbReference>
<organism evidence="2 3">
    <name type="scientific">Saccharicrinis carchari</name>
    <dbReference type="NCBI Taxonomy" id="1168039"/>
    <lineage>
        <taxon>Bacteria</taxon>
        <taxon>Pseudomonadati</taxon>
        <taxon>Bacteroidota</taxon>
        <taxon>Bacteroidia</taxon>
        <taxon>Marinilabiliales</taxon>
        <taxon>Marinilabiliaceae</taxon>
        <taxon>Saccharicrinis</taxon>
    </lineage>
</organism>
<dbReference type="GO" id="GO:0006313">
    <property type="term" value="P:DNA transposition"/>
    <property type="evidence" value="ECO:0007669"/>
    <property type="project" value="InterPro"/>
</dbReference>
<dbReference type="OrthoDB" id="9797997at2"/>
<name>A0A521EBP7_SACCC</name>
<protein>
    <submittedName>
        <fullName evidence="2">Transposase IS200 like</fullName>
    </submittedName>
</protein>
<dbReference type="InterPro" id="IPR036515">
    <property type="entry name" value="Transposase_17_sf"/>
</dbReference>
<accession>A0A521EBP7</accession>
<gene>
    <name evidence="2" type="ORF">SAMN06265379_108111</name>
</gene>
<dbReference type="EMBL" id="FXTB01000008">
    <property type="protein sequence ID" value="SMO81337.1"/>
    <property type="molecule type" value="Genomic_DNA"/>
</dbReference>
<evidence type="ECO:0000313" key="2">
    <source>
        <dbReference type="EMBL" id="SMO81337.1"/>
    </source>
</evidence>
<evidence type="ECO:0000313" key="3">
    <source>
        <dbReference type="Proteomes" id="UP000319040"/>
    </source>
</evidence>
<dbReference type="GO" id="GO:0003677">
    <property type="term" value="F:DNA binding"/>
    <property type="evidence" value="ECO:0007669"/>
    <property type="project" value="InterPro"/>
</dbReference>
<keyword evidence="3" id="KW-1185">Reference proteome</keyword>